<dbReference type="InterPro" id="IPR057979">
    <property type="entry name" value="TPR_IFT121"/>
</dbReference>
<evidence type="ECO:0000256" key="3">
    <source>
        <dbReference type="SAM" id="MobiDB-lite"/>
    </source>
</evidence>
<keyword evidence="1" id="KW-0853">WD repeat</keyword>
<proteinExistence type="predicted"/>
<comment type="caution">
    <text evidence="6">The sequence shown here is derived from an EMBL/GenBank/DDBJ whole genome shotgun (WGS) entry which is preliminary data.</text>
</comment>
<evidence type="ECO:0000256" key="1">
    <source>
        <dbReference type="ARBA" id="ARBA00022574"/>
    </source>
</evidence>
<dbReference type="PANTHER" id="PTHR12764">
    <property type="entry name" value="WD REPEAT DOMAIN-RELATED"/>
    <property type="match status" value="1"/>
</dbReference>
<dbReference type="Proteomes" id="UP000673691">
    <property type="component" value="Unassembled WGS sequence"/>
</dbReference>
<feature type="non-terminal residue" evidence="6">
    <location>
        <position position="409"/>
    </location>
</feature>
<evidence type="ECO:0000256" key="2">
    <source>
        <dbReference type="ARBA" id="ARBA00022737"/>
    </source>
</evidence>
<name>A0A8H8A1X2_9FUNG</name>
<protein>
    <submittedName>
        <fullName evidence="6">Uncharacterized protein</fullName>
    </submittedName>
</protein>
<keyword evidence="2" id="KW-0677">Repeat</keyword>
<reference evidence="6 7" key="1">
    <citation type="journal article" name="Sci. Rep.">
        <title>Genome-scale phylogenetic analyses confirm Olpidium as the closest living zoosporic fungus to the non-flagellated, terrestrial fungi.</title>
        <authorList>
            <person name="Chang Y."/>
            <person name="Rochon D."/>
            <person name="Sekimoto S."/>
            <person name="Wang Y."/>
            <person name="Chovatia M."/>
            <person name="Sandor L."/>
            <person name="Salamov A."/>
            <person name="Grigoriev I.V."/>
            <person name="Stajich J.E."/>
            <person name="Spatafora J.W."/>
        </authorList>
    </citation>
    <scope>NUCLEOTIDE SEQUENCE [LARGE SCALE GENOMIC DNA]</scope>
    <source>
        <strain evidence="6">S191</strain>
    </source>
</reference>
<dbReference type="InterPro" id="IPR056157">
    <property type="entry name" value="TPR_IFT80_172_dom"/>
</dbReference>
<feature type="compositionally biased region" description="Gly residues" evidence="3">
    <location>
        <begin position="335"/>
        <end position="344"/>
    </location>
</feature>
<dbReference type="PANTHER" id="PTHR12764:SF5">
    <property type="entry name" value="LD29485P"/>
    <property type="match status" value="1"/>
</dbReference>
<organism evidence="6 7">
    <name type="scientific">Olpidium bornovanus</name>
    <dbReference type="NCBI Taxonomy" id="278681"/>
    <lineage>
        <taxon>Eukaryota</taxon>
        <taxon>Fungi</taxon>
        <taxon>Fungi incertae sedis</taxon>
        <taxon>Olpidiomycota</taxon>
        <taxon>Olpidiomycotina</taxon>
        <taxon>Olpidiomycetes</taxon>
        <taxon>Olpidiales</taxon>
        <taxon>Olpidiaceae</taxon>
        <taxon>Olpidium</taxon>
    </lineage>
</organism>
<evidence type="ECO:0000259" key="4">
    <source>
        <dbReference type="Pfam" id="PF23387"/>
    </source>
</evidence>
<dbReference type="Pfam" id="PF23387">
    <property type="entry name" value="TPR_IFT80_172"/>
    <property type="match status" value="1"/>
</dbReference>
<accession>A0A8H8A1X2</accession>
<feature type="domain" description="IFT80/172/WDR35 TPR" evidence="4">
    <location>
        <begin position="47"/>
        <end position="138"/>
    </location>
</feature>
<dbReference type="SUPFAM" id="SSF48452">
    <property type="entry name" value="TPR-like"/>
    <property type="match status" value="1"/>
</dbReference>
<dbReference type="GO" id="GO:0030991">
    <property type="term" value="C:intraciliary transport particle A"/>
    <property type="evidence" value="ECO:0007669"/>
    <property type="project" value="TreeGrafter"/>
</dbReference>
<dbReference type="InterPro" id="IPR011990">
    <property type="entry name" value="TPR-like_helical_dom_sf"/>
</dbReference>
<gene>
    <name evidence="6" type="ORF">BJ554DRAFT_7523</name>
</gene>
<feature type="region of interest" description="Disordered" evidence="3">
    <location>
        <begin position="333"/>
        <end position="352"/>
    </location>
</feature>
<evidence type="ECO:0000259" key="5">
    <source>
        <dbReference type="Pfam" id="PF25768"/>
    </source>
</evidence>
<dbReference type="Gene3D" id="1.25.40.470">
    <property type="match status" value="1"/>
</dbReference>
<dbReference type="InterPro" id="IPR039857">
    <property type="entry name" value="Ift122/121"/>
</dbReference>
<evidence type="ECO:0000313" key="6">
    <source>
        <dbReference type="EMBL" id="KAG5463440.1"/>
    </source>
</evidence>
<dbReference type="GO" id="GO:0035721">
    <property type="term" value="P:intraciliary retrograde transport"/>
    <property type="evidence" value="ECO:0007669"/>
    <property type="project" value="TreeGrafter"/>
</dbReference>
<evidence type="ECO:0000313" key="7">
    <source>
        <dbReference type="Proteomes" id="UP000673691"/>
    </source>
</evidence>
<dbReference type="GO" id="GO:0097730">
    <property type="term" value="C:non-motile cilium"/>
    <property type="evidence" value="ECO:0007669"/>
    <property type="project" value="TreeGrafter"/>
</dbReference>
<dbReference type="InterPro" id="IPR057361">
    <property type="entry name" value="TPR_WDR35"/>
</dbReference>
<dbReference type="GO" id="GO:0061512">
    <property type="term" value="P:protein localization to cilium"/>
    <property type="evidence" value="ECO:0007669"/>
    <property type="project" value="TreeGrafter"/>
</dbReference>
<feature type="domain" description="IFT121-like TPR repeats" evidence="5">
    <location>
        <begin position="374"/>
        <end position="405"/>
    </location>
</feature>
<dbReference type="AlphaFoldDB" id="A0A8H8A1X2"/>
<keyword evidence="7" id="KW-1185">Reference proteome</keyword>
<dbReference type="OrthoDB" id="2145368at2759"/>
<dbReference type="GO" id="GO:1905515">
    <property type="term" value="P:non-motile cilium assembly"/>
    <property type="evidence" value="ECO:0007669"/>
    <property type="project" value="TreeGrafter"/>
</dbReference>
<sequence length="409" mass="46582">MKDQDNCSKDVVVQLETKSLRDTRNIISQVGLPDAVQFVEKHPHPRLWRLIAEAALEQLEYSVAQKAFIRCVDYHGIQFVKRVQKFDDKLKQKAEIAAYFSRFDEAEKLYMKMDRRDLAIDMRVRLGDWFRVVQIVKSGGGAGDDALVERSWNAIGDYYFERQRWTQALTYYAQARNSTRLAECHYILEDYEALERLVSSLPDNHPILKVMLRRSPHVRCAAIPLALGRTLTPSVVGPSAQWNTAVELAEKHKLKEIGALFAKYAGYLLDKNKRLQAIELYRKANFCQKSAGLLYQLAHEAIRECQPPMRIKKLFVLAALEVERYHELNRHVGRAGDGGGGGAGPRNNNEDSAAALSGLLNEDANSGGDMKLLDNAWRGAEAYHYFMLAQRQFYQGNYEAALTTVRIRD</sequence>
<dbReference type="EMBL" id="JAEFCI010000593">
    <property type="protein sequence ID" value="KAG5463440.1"/>
    <property type="molecule type" value="Genomic_DNA"/>
</dbReference>
<dbReference type="Pfam" id="PF25170">
    <property type="entry name" value="TPR_WDR35"/>
    <property type="match status" value="1"/>
</dbReference>
<dbReference type="Pfam" id="PF25768">
    <property type="entry name" value="TPR_IFT121"/>
    <property type="match status" value="1"/>
</dbReference>